<dbReference type="Pfam" id="PF07893">
    <property type="entry name" value="DUF1668"/>
    <property type="match status" value="1"/>
</dbReference>
<dbReference type="AlphaFoldDB" id="A0ABC9C2W2"/>
<evidence type="ECO:0000313" key="2">
    <source>
        <dbReference type="EMBL" id="CAL5013893.1"/>
    </source>
</evidence>
<keyword evidence="3" id="KW-1185">Reference proteome</keyword>
<dbReference type="EMBL" id="OZ075138">
    <property type="protein sequence ID" value="CAL5013893.1"/>
    <property type="molecule type" value="Genomic_DNA"/>
</dbReference>
<reference evidence="3" key="1">
    <citation type="submission" date="2024-06" db="EMBL/GenBank/DDBJ databases">
        <authorList>
            <person name="Ryan C."/>
        </authorList>
    </citation>
    <scope>NUCLEOTIDE SEQUENCE [LARGE SCALE GENOMIC DNA]</scope>
</reference>
<organism evidence="2 3">
    <name type="scientific">Urochloa decumbens</name>
    <dbReference type="NCBI Taxonomy" id="240449"/>
    <lineage>
        <taxon>Eukaryota</taxon>
        <taxon>Viridiplantae</taxon>
        <taxon>Streptophyta</taxon>
        <taxon>Embryophyta</taxon>
        <taxon>Tracheophyta</taxon>
        <taxon>Spermatophyta</taxon>
        <taxon>Magnoliopsida</taxon>
        <taxon>Liliopsida</taxon>
        <taxon>Poales</taxon>
        <taxon>Poaceae</taxon>
        <taxon>PACMAD clade</taxon>
        <taxon>Panicoideae</taxon>
        <taxon>Panicodae</taxon>
        <taxon>Paniceae</taxon>
        <taxon>Melinidinae</taxon>
        <taxon>Urochloa</taxon>
    </lineage>
</organism>
<gene>
    <name evidence="2" type="ORF">URODEC1_LOCUS71635</name>
</gene>
<dbReference type="PANTHER" id="PTHR33085">
    <property type="entry name" value="OS12G0113100 PROTEIN-RELATED"/>
    <property type="match status" value="1"/>
</dbReference>
<sequence length="365" mass="41007">MQSWKGKGYQEGTKVSKREKDGHPYGLKEKPQHLILVLDDWSRGYCIRKIDLSFGDPGPQQKLHAGVEHDNPRLHSLPSSSFKFEAPRGYPRYFAGAFGSNVLAMQPTVSKFKNDSMDGILIYDVCKRSIIIGPPQRPDPVDPIYIPVGGRLFALAARSFQLLDPPPYDDTGSKNLRWRWHTLPEPPFLHLLVTSYAVHRSGQTIFVSIGGQAPATFSFDTVESEMDGRWKHLGQWKMPFSGRGHFAPDLNSWVGLWGALGSHRICAIDVVSDNPVLKLCEEGPNLSEDELIGATLVSMGGGSKFCLLEYKYNNEEKVVMQLTTFSLKYNKNGNLTMGKSRQIQRYRVPEEVTESMLRTPVAFCM</sequence>
<proteinExistence type="predicted"/>
<dbReference type="PANTHER" id="PTHR33085:SF78">
    <property type="entry name" value="EXPRESSED PROTEIN"/>
    <property type="match status" value="1"/>
</dbReference>
<evidence type="ECO:0000256" key="1">
    <source>
        <dbReference type="SAM" id="MobiDB-lite"/>
    </source>
</evidence>
<protein>
    <submittedName>
        <fullName evidence="2">Uncharacterized protein</fullName>
    </submittedName>
</protein>
<accession>A0ABC9C2W2</accession>
<dbReference type="InterPro" id="IPR012871">
    <property type="entry name" value="DUF1668_ORYSA"/>
</dbReference>
<feature type="compositionally biased region" description="Basic and acidic residues" evidence="1">
    <location>
        <begin position="14"/>
        <end position="26"/>
    </location>
</feature>
<evidence type="ECO:0000313" key="3">
    <source>
        <dbReference type="Proteomes" id="UP001497457"/>
    </source>
</evidence>
<dbReference type="Proteomes" id="UP001497457">
    <property type="component" value="Chromosome 28b"/>
</dbReference>
<feature type="region of interest" description="Disordered" evidence="1">
    <location>
        <begin position="1"/>
        <end position="26"/>
    </location>
</feature>
<name>A0ABC9C2W2_9POAL</name>
<reference evidence="2 3" key="2">
    <citation type="submission" date="2024-10" db="EMBL/GenBank/DDBJ databases">
        <authorList>
            <person name="Ryan C."/>
        </authorList>
    </citation>
    <scope>NUCLEOTIDE SEQUENCE [LARGE SCALE GENOMIC DNA]</scope>
</reference>